<dbReference type="Proteomes" id="UP001596191">
    <property type="component" value="Unassembled WGS sequence"/>
</dbReference>
<proteinExistence type="predicted"/>
<dbReference type="EMBL" id="JBHSSJ010000012">
    <property type="protein sequence ID" value="MFC6275614.1"/>
    <property type="molecule type" value="Genomic_DNA"/>
</dbReference>
<accession>A0ABW1TRK0</accession>
<evidence type="ECO:0000256" key="1">
    <source>
        <dbReference type="SAM" id="MobiDB-lite"/>
    </source>
</evidence>
<dbReference type="RefSeq" id="WP_125642735.1">
    <property type="nucleotide sequence ID" value="NZ_JBHSSJ010000012.1"/>
</dbReference>
<evidence type="ECO:0000313" key="3">
    <source>
        <dbReference type="Proteomes" id="UP001596191"/>
    </source>
</evidence>
<sequence>MSKTDDEKENIKKMLAGEPYTHDGITEYGGLPPMFPESNTSYSGERRMPDSEYQALIDKFIEGQKKNKK</sequence>
<organism evidence="2 3">
    <name type="scientific">Levilactobacillus tangyuanensis</name>
    <dbReference type="NCBI Taxonomy" id="2486021"/>
    <lineage>
        <taxon>Bacteria</taxon>
        <taxon>Bacillati</taxon>
        <taxon>Bacillota</taxon>
        <taxon>Bacilli</taxon>
        <taxon>Lactobacillales</taxon>
        <taxon>Lactobacillaceae</taxon>
        <taxon>Levilactobacillus</taxon>
    </lineage>
</organism>
<feature type="region of interest" description="Disordered" evidence="1">
    <location>
        <begin position="1"/>
        <end position="49"/>
    </location>
</feature>
<name>A0ABW1TRK0_9LACO</name>
<protein>
    <submittedName>
        <fullName evidence="2">Uncharacterized protein</fullName>
    </submittedName>
</protein>
<feature type="compositionally biased region" description="Basic and acidic residues" evidence="1">
    <location>
        <begin position="1"/>
        <end position="12"/>
    </location>
</feature>
<reference evidence="3" key="1">
    <citation type="journal article" date="2019" name="Int. J. Syst. Evol. Microbiol.">
        <title>The Global Catalogue of Microorganisms (GCM) 10K type strain sequencing project: providing services to taxonomists for standard genome sequencing and annotation.</title>
        <authorList>
            <consortium name="The Broad Institute Genomics Platform"/>
            <consortium name="The Broad Institute Genome Sequencing Center for Infectious Disease"/>
            <person name="Wu L."/>
            <person name="Ma J."/>
        </authorList>
    </citation>
    <scope>NUCLEOTIDE SEQUENCE [LARGE SCALE GENOMIC DNA]</scope>
    <source>
        <strain evidence="3">CCM 8907</strain>
    </source>
</reference>
<keyword evidence="3" id="KW-1185">Reference proteome</keyword>
<gene>
    <name evidence="2" type="ORF">ACFQET_08825</name>
</gene>
<evidence type="ECO:0000313" key="2">
    <source>
        <dbReference type="EMBL" id="MFC6275614.1"/>
    </source>
</evidence>
<comment type="caution">
    <text evidence="2">The sequence shown here is derived from an EMBL/GenBank/DDBJ whole genome shotgun (WGS) entry which is preliminary data.</text>
</comment>